<feature type="transmembrane region" description="Helical" evidence="2">
    <location>
        <begin position="78"/>
        <end position="102"/>
    </location>
</feature>
<keyword evidence="2" id="KW-0472">Membrane</keyword>
<feature type="compositionally biased region" description="Low complexity" evidence="1">
    <location>
        <begin position="315"/>
        <end position="330"/>
    </location>
</feature>
<dbReference type="HOGENOM" id="CLU_072392_0_0_1"/>
<sequence length="357" mass="39034">MSDATDRSLMTVFVLTDTTTIIMLPILLLVEFRVWLDAARLFLLLVAQTGSATAFTYWNPQIQCPDQTTDEMGVCKLINAYTLMTCWVIPAILVLYSTYFAIMIYRQSRIPVVVDTAPRKGRGSMLSMDVDLEVAEETRLSAGSASSPDAKFKQTVKTHVLGTPVQAAQHQTPHLPLLLPATLGCRRSTLPPPPRRQSTSPYQPRRQSTLPSSPQASDAQAVPPLPTIRNRHMSLPPPKNGNENRYARRSAIKVAISDPLASQAQIQKPSPYQSYPQTPSSYSSPSLSSPDAHTVNVQPGVAEQRSSREGRQGSRHLSMMSLSLSPGSSPIDSNLSWSPITRSSGAKLSKPLPAYLV</sequence>
<keyword evidence="2" id="KW-1133">Transmembrane helix</keyword>
<dbReference type="OrthoDB" id="3065653at2759"/>
<gene>
    <name evidence="3" type="ORF">PAXRUDRAFT_824889</name>
</gene>
<evidence type="ECO:0000256" key="1">
    <source>
        <dbReference type="SAM" id="MobiDB-lite"/>
    </source>
</evidence>
<organism evidence="3 4">
    <name type="scientific">Paxillus rubicundulus Ve08.2h10</name>
    <dbReference type="NCBI Taxonomy" id="930991"/>
    <lineage>
        <taxon>Eukaryota</taxon>
        <taxon>Fungi</taxon>
        <taxon>Dikarya</taxon>
        <taxon>Basidiomycota</taxon>
        <taxon>Agaricomycotina</taxon>
        <taxon>Agaricomycetes</taxon>
        <taxon>Agaricomycetidae</taxon>
        <taxon>Boletales</taxon>
        <taxon>Paxilineae</taxon>
        <taxon>Paxillaceae</taxon>
        <taxon>Paxillus</taxon>
    </lineage>
</organism>
<reference evidence="4" key="2">
    <citation type="submission" date="2015-01" db="EMBL/GenBank/DDBJ databases">
        <title>Evolutionary Origins and Diversification of the Mycorrhizal Mutualists.</title>
        <authorList>
            <consortium name="DOE Joint Genome Institute"/>
            <consortium name="Mycorrhizal Genomics Consortium"/>
            <person name="Kohler A."/>
            <person name="Kuo A."/>
            <person name="Nagy L.G."/>
            <person name="Floudas D."/>
            <person name="Copeland A."/>
            <person name="Barry K.W."/>
            <person name="Cichocki N."/>
            <person name="Veneault-Fourrey C."/>
            <person name="LaButti K."/>
            <person name="Lindquist E.A."/>
            <person name="Lipzen A."/>
            <person name="Lundell T."/>
            <person name="Morin E."/>
            <person name="Murat C."/>
            <person name="Riley R."/>
            <person name="Ohm R."/>
            <person name="Sun H."/>
            <person name="Tunlid A."/>
            <person name="Henrissat B."/>
            <person name="Grigoriev I.V."/>
            <person name="Hibbett D.S."/>
            <person name="Martin F."/>
        </authorList>
    </citation>
    <scope>NUCLEOTIDE SEQUENCE [LARGE SCALE GENOMIC DNA]</scope>
    <source>
        <strain evidence="4">Ve08.2h10</strain>
    </source>
</reference>
<feature type="transmembrane region" description="Helical" evidence="2">
    <location>
        <begin position="41"/>
        <end position="58"/>
    </location>
</feature>
<name>A0A0D0E194_9AGAM</name>
<dbReference type="AlphaFoldDB" id="A0A0D0E194"/>
<keyword evidence="4" id="KW-1185">Reference proteome</keyword>
<evidence type="ECO:0000256" key="2">
    <source>
        <dbReference type="SAM" id="Phobius"/>
    </source>
</evidence>
<accession>A0A0D0E194</accession>
<dbReference type="EMBL" id="KN824933">
    <property type="protein sequence ID" value="KIK97496.1"/>
    <property type="molecule type" value="Genomic_DNA"/>
</dbReference>
<feature type="compositionally biased region" description="Low complexity" evidence="1">
    <location>
        <begin position="269"/>
        <end position="290"/>
    </location>
</feature>
<evidence type="ECO:0000313" key="4">
    <source>
        <dbReference type="Proteomes" id="UP000054538"/>
    </source>
</evidence>
<dbReference type="Proteomes" id="UP000054538">
    <property type="component" value="Unassembled WGS sequence"/>
</dbReference>
<keyword evidence="2" id="KW-0812">Transmembrane</keyword>
<reference evidence="3 4" key="1">
    <citation type="submission" date="2014-04" db="EMBL/GenBank/DDBJ databases">
        <authorList>
            <consortium name="DOE Joint Genome Institute"/>
            <person name="Kuo A."/>
            <person name="Kohler A."/>
            <person name="Jargeat P."/>
            <person name="Nagy L.G."/>
            <person name="Floudas D."/>
            <person name="Copeland A."/>
            <person name="Barry K.W."/>
            <person name="Cichocki N."/>
            <person name="Veneault-Fourrey C."/>
            <person name="LaButti K."/>
            <person name="Lindquist E.A."/>
            <person name="Lipzen A."/>
            <person name="Lundell T."/>
            <person name="Morin E."/>
            <person name="Murat C."/>
            <person name="Sun H."/>
            <person name="Tunlid A."/>
            <person name="Henrissat B."/>
            <person name="Grigoriev I.V."/>
            <person name="Hibbett D.S."/>
            <person name="Martin F."/>
            <person name="Nordberg H.P."/>
            <person name="Cantor M.N."/>
            <person name="Hua S.X."/>
        </authorList>
    </citation>
    <scope>NUCLEOTIDE SEQUENCE [LARGE SCALE GENOMIC DNA]</scope>
    <source>
        <strain evidence="3 4">Ve08.2h10</strain>
    </source>
</reference>
<dbReference type="STRING" id="930991.A0A0D0E194"/>
<feature type="region of interest" description="Disordered" evidence="1">
    <location>
        <begin position="258"/>
        <end position="332"/>
    </location>
</feature>
<evidence type="ECO:0000313" key="3">
    <source>
        <dbReference type="EMBL" id="KIK97496.1"/>
    </source>
</evidence>
<feature type="region of interest" description="Disordered" evidence="1">
    <location>
        <begin position="184"/>
        <end position="222"/>
    </location>
</feature>
<feature type="transmembrane region" description="Helical" evidence="2">
    <location>
        <begin position="12"/>
        <end position="29"/>
    </location>
</feature>
<proteinExistence type="predicted"/>
<protein>
    <submittedName>
        <fullName evidence="3">Uncharacterized protein</fullName>
    </submittedName>
</protein>
<feature type="compositionally biased region" description="Polar residues" evidence="1">
    <location>
        <begin position="196"/>
        <end position="218"/>
    </location>
</feature>
<dbReference type="InParanoid" id="A0A0D0E194"/>